<dbReference type="PANTHER" id="PTHR11977:SF25">
    <property type="entry name" value="VILLIN-1"/>
    <property type="match status" value="1"/>
</dbReference>
<accession>A0ABU6XI38</accession>
<feature type="domain" description="HP" evidence="3">
    <location>
        <begin position="214"/>
        <end position="279"/>
    </location>
</feature>
<dbReference type="Proteomes" id="UP001341840">
    <property type="component" value="Unassembled WGS sequence"/>
</dbReference>
<dbReference type="Gene3D" id="1.10.950.10">
    <property type="entry name" value="Villin headpiece domain"/>
    <property type="match status" value="1"/>
</dbReference>
<dbReference type="PROSITE" id="PS51089">
    <property type="entry name" value="HP"/>
    <property type="match status" value="1"/>
</dbReference>
<comment type="caution">
    <text evidence="4">The sequence shown here is derived from an EMBL/GenBank/DDBJ whole genome shotgun (WGS) entry which is preliminary data.</text>
</comment>
<dbReference type="InterPro" id="IPR029006">
    <property type="entry name" value="ADF-H/Gelsolin-like_dom_sf"/>
</dbReference>
<dbReference type="InterPro" id="IPR003128">
    <property type="entry name" value="Villin_headpiece"/>
</dbReference>
<organism evidence="4 5">
    <name type="scientific">Stylosanthes scabra</name>
    <dbReference type="NCBI Taxonomy" id="79078"/>
    <lineage>
        <taxon>Eukaryota</taxon>
        <taxon>Viridiplantae</taxon>
        <taxon>Streptophyta</taxon>
        <taxon>Embryophyta</taxon>
        <taxon>Tracheophyta</taxon>
        <taxon>Spermatophyta</taxon>
        <taxon>Magnoliopsida</taxon>
        <taxon>eudicotyledons</taxon>
        <taxon>Gunneridae</taxon>
        <taxon>Pentapetalae</taxon>
        <taxon>rosids</taxon>
        <taxon>fabids</taxon>
        <taxon>Fabales</taxon>
        <taxon>Fabaceae</taxon>
        <taxon>Papilionoideae</taxon>
        <taxon>50 kb inversion clade</taxon>
        <taxon>dalbergioids sensu lato</taxon>
        <taxon>Dalbergieae</taxon>
        <taxon>Pterocarpus clade</taxon>
        <taxon>Stylosanthes</taxon>
    </lineage>
</organism>
<feature type="non-terminal residue" evidence="4">
    <location>
        <position position="1"/>
    </location>
</feature>
<sequence length="279" mass="31386">VKEIYNYTQDDLVTEDVLLLDCQKEIYVWIGLHSSVKSKQEALSFGLKFLQMDVLVEGLSLDIPVYVVTEGHEPSFFTRFFSWDHTKANILGNSFERKLAILNRKSKPLEGHSRIPLKANSRESTPNGHRSFSITPSTRGRSSSPVPGGAGSDSRQSGDRLLLSTDSVSKKLFEESPVNSSAEQTMPVSDSPSAELRSSNETTSIIQKDRNIDGENLTVHPYERLRVVSGNPVTGIDLTKREAYLSNEEFHEKFGMPKTAFYKLPKWKQNKLKMSLDLF</sequence>
<protein>
    <submittedName>
        <fullName evidence="4">Actin filament capping</fullName>
    </submittedName>
</protein>
<gene>
    <name evidence="4" type="primary">VLN1_3</name>
    <name evidence="4" type="ORF">PIB30_059363</name>
</gene>
<feature type="region of interest" description="Disordered" evidence="2">
    <location>
        <begin position="111"/>
        <end position="161"/>
    </location>
</feature>
<dbReference type="PANTHER" id="PTHR11977">
    <property type="entry name" value="VILLIN"/>
    <property type="match status" value="1"/>
</dbReference>
<dbReference type="InterPro" id="IPR007123">
    <property type="entry name" value="Gelsolin-like_dom"/>
</dbReference>
<feature type="compositionally biased region" description="Polar residues" evidence="2">
    <location>
        <begin position="177"/>
        <end position="201"/>
    </location>
</feature>
<evidence type="ECO:0000256" key="2">
    <source>
        <dbReference type="SAM" id="MobiDB-lite"/>
    </source>
</evidence>
<evidence type="ECO:0000256" key="1">
    <source>
        <dbReference type="ARBA" id="ARBA00022467"/>
    </source>
</evidence>
<name>A0ABU6XI38_9FABA</name>
<dbReference type="InterPro" id="IPR036886">
    <property type="entry name" value="Villin_headpiece_dom_sf"/>
</dbReference>
<dbReference type="Pfam" id="PF02209">
    <property type="entry name" value="VHP"/>
    <property type="match status" value="1"/>
</dbReference>
<dbReference type="Pfam" id="PF00626">
    <property type="entry name" value="Gelsolin"/>
    <property type="match status" value="1"/>
</dbReference>
<dbReference type="EMBL" id="JASCZI010211958">
    <property type="protein sequence ID" value="MED6197722.1"/>
    <property type="molecule type" value="Genomic_DNA"/>
</dbReference>
<dbReference type="SMART" id="SM00153">
    <property type="entry name" value="VHP"/>
    <property type="match status" value="1"/>
</dbReference>
<keyword evidence="1" id="KW-0117">Actin capping</keyword>
<dbReference type="InterPro" id="IPR007122">
    <property type="entry name" value="Villin/Gelsolin"/>
</dbReference>
<evidence type="ECO:0000313" key="5">
    <source>
        <dbReference type="Proteomes" id="UP001341840"/>
    </source>
</evidence>
<dbReference type="SUPFAM" id="SSF47050">
    <property type="entry name" value="VHP, Villin headpiece domain"/>
    <property type="match status" value="1"/>
</dbReference>
<dbReference type="SMART" id="SM00262">
    <property type="entry name" value="GEL"/>
    <property type="match status" value="1"/>
</dbReference>
<keyword evidence="5" id="KW-1185">Reference proteome</keyword>
<evidence type="ECO:0000259" key="3">
    <source>
        <dbReference type="PROSITE" id="PS51089"/>
    </source>
</evidence>
<dbReference type="Gene3D" id="3.40.20.10">
    <property type="entry name" value="Severin"/>
    <property type="match status" value="1"/>
</dbReference>
<evidence type="ECO:0000313" key="4">
    <source>
        <dbReference type="EMBL" id="MED6197722.1"/>
    </source>
</evidence>
<feature type="compositionally biased region" description="Polar residues" evidence="2">
    <location>
        <begin position="122"/>
        <end position="145"/>
    </location>
</feature>
<reference evidence="4 5" key="1">
    <citation type="journal article" date="2023" name="Plants (Basel)">
        <title>Bridging the Gap: Combining Genomics and Transcriptomics Approaches to Understand Stylosanthes scabra, an Orphan Legume from the Brazilian Caatinga.</title>
        <authorList>
            <person name="Ferreira-Neto J.R.C."/>
            <person name="da Silva M.D."/>
            <person name="Binneck E."/>
            <person name="de Melo N.F."/>
            <person name="da Silva R.H."/>
            <person name="de Melo A.L.T.M."/>
            <person name="Pandolfi V."/>
            <person name="Bustamante F.O."/>
            <person name="Brasileiro-Vidal A.C."/>
            <person name="Benko-Iseppon A.M."/>
        </authorList>
    </citation>
    <scope>NUCLEOTIDE SEQUENCE [LARGE SCALE GENOMIC DNA]</scope>
    <source>
        <tissue evidence="4">Leaves</tissue>
    </source>
</reference>
<dbReference type="SUPFAM" id="SSF55753">
    <property type="entry name" value="Actin depolymerizing proteins"/>
    <property type="match status" value="1"/>
</dbReference>
<dbReference type="PRINTS" id="PR00597">
    <property type="entry name" value="GELSOLIN"/>
</dbReference>
<proteinExistence type="predicted"/>
<feature type="region of interest" description="Disordered" evidence="2">
    <location>
        <begin position="174"/>
        <end position="201"/>
    </location>
</feature>